<dbReference type="Proteomes" id="UP000825598">
    <property type="component" value="Plasmid unnamed3"/>
</dbReference>
<sequence length="133" mass="14884">MAQFRFRVAGQIGFTLEQQVNGNSDERVFGNPLSSASPGAVQAATDAAKAAVLVGSQPGLFAFELVISNPLPWLWFVLILVRHCAKSPFWISLEVRYYQTNRHLLPVEQAEWVARWHLILKDILCSGMHPPEL</sequence>
<keyword evidence="2" id="KW-1185">Reference proteome</keyword>
<protein>
    <submittedName>
        <fullName evidence="1">Uncharacterized protein</fullName>
    </submittedName>
</protein>
<dbReference type="EMBL" id="CP081676">
    <property type="protein sequence ID" value="QZH69608.1"/>
    <property type="molecule type" value="Genomic_DNA"/>
</dbReference>
<evidence type="ECO:0000313" key="2">
    <source>
        <dbReference type="Proteomes" id="UP000825598"/>
    </source>
</evidence>
<organism evidence="1 2">
    <name type="scientific">Mycolicibacterium farcinogenes</name>
    <name type="common">Mycobacterium farcinogenes</name>
    <dbReference type="NCBI Taxonomy" id="1802"/>
    <lineage>
        <taxon>Bacteria</taxon>
        <taxon>Bacillati</taxon>
        <taxon>Actinomycetota</taxon>
        <taxon>Actinomycetes</taxon>
        <taxon>Mycobacteriales</taxon>
        <taxon>Mycobacteriaceae</taxon>
        <taxon>Mycolicibacterium</taxon>
    </lineage>
</organism>
<name>A0ACD1FRA2_MYCFR</name>
<gene>
    <name evidence="1" type="ORF">K6L26_31485</name>
</gene>
<accession>A0ACD1FRA2</accession>
<evidence type="ECO:0000313" key="1">
    <source>
        <dbReference type="EMBL" id="QZH69608.1"/>
    </source>
</evidence>
<keyword evidence="1" id="KW-0614">Plasmid</keyword>
<geneLocation type="plasmid" evidence="1 2">
    <name>unnamed3</name>
</geneLocation>
<proteinExistence type="predicted"/>
<reference evidence="1" key="1">
    <citation type="submission" date="2021-07" db="EMBL/GenBank/DDBJ databases">
        <title>Complete Genome Sequences of Mycobacterium farcinogenes Isolated from Clinical Specimens from Patients in Thailand.</title>
        <authorList>
            <person name="Sodsai P."/>
        </authorList>
    </citation>
    <scope>NUCLEOTIDE SEQUENCE</scope>
    <source>
        <strain evidence="1">BKK/CU-MFGFA-001</strain>
    </source>
</reference>